<dbReference type="Pfam" id="PF13181">
    <property type="entry name" value="TPR_8"/>
    <property type="match status" value="1"/>
</dbReference>
<feature type="non-terminal residue" evidence="1">
    <location>
        <position position="207"/>
    </location>
</feature>
<sequence length="207" mass="24106">MSEVFRVQSDLAERVAQALDITLLEPERRALESRPTQNIEAYENYLRGNDYLQRLFTSNYIYIHRRYAKEDLRIVIQMYKKAVELDPTFALAYSQLSRSHIIMFWSHYDHSGERLAMAKQAVDKAFQLNPDLPEVRLALGHYYYCGHLDYDRALEQFAIARKTQPNNGELLSWIGYVQRGQGKFEQALANIKKASELDPLSNVLAKE</sequence>
<dbReference type="AlphaFoldDB" id="X0V4Q5"/>
<dbReference type="SUPFAM" id="SSF48452">
    <property type="entry name" value="TPR-like"/>
    <property type="match status" value="1"/>
</dbReference>
<dbReference type="InterPro" id="IPR011990">
    <property type="entry name" value="TPR-like_helical_dom_sf"/>
</dbReference>
<dbReference type="EMBL" id="BARS01011961">
    <property type="protein sequence ID" value="GAF95630.1"/>
    <property type="molecule type" value="Genomic_DNA"/>
</dbReference>
<reference evidence="1" key="1">
    <citation type="journal article" date="2014" name="Front. Microbiol.">
        <title>High frequency of phylogenetically diverse reductive dehalogenase-homologous genes in deep subseafloor sedimentary metagenomes.</title>
        <authorList>
            <person name="Kawai M."/>
            <person name="Futagami T."/>
            <person name="Toyoda A."/>
            <person name="Takaki Y."/>
            <person name="Nishi S."/>
            <person name="Hori S."/>
            <person name="Arai W."/>
            <person name="Tsubouchi T."/>
            <person name="Morono Y."/>
            <person name="Uchiyama I."/>
            <person name="Ito T."/>
            <person name="Fujiyama A."/>
            <person name="Inagaki F."/>
            <person name="Takami H."/>
        </authorList>
    </citation>
    <scope>NUCLEOTIDE SEQUENCE</scope>
    <source>
        <strain evidence="1">Expedition CK06-06</strain>
    </source>
</reference>
<proteinExistence type="predicted"/>
<accession>X0V4Q5</accession>
<evidence type="ECO:0000313" key="1">
    <source>
        <dbReference type="EMBL" id="GAF95630.1"/>
    </source>
</evidence>
<protein>
    <submittedName>
        <fullName evidence="1">Uncharacterized protein</fullName>
    </submittedName>
</protein>
<dbReference type="InterPro" id="IPR019734">
    <property type="entry name" value="TPR_rpt"/>
</dbReference>
<dbReference type="PROSITE" id="PS50005">
    <property type="entry name" value="TPR"/>
    <property type="match status" value="1"/>
</dbReference>
<dbReference type="Gene3D" id="1.25.40.10">
    <property type="entry name" value="Tetratricopeptide repeat domain"/>
    <property type="match status" value="2"/>
</dbReference>
<comment type="caution">
    <text evidence="1">The sequence shown here is derived from an EMBL/GenBank/DDBJ whole genome shotgun (WGS) entry which is preliminary data.</text>
</comment>
<gene>
    <name evidence="1" type="ORF">S01H1_21541</name>
</gene>
<name>X0V4Q5_9ZZZZ</name>
<organism evidence="1">
    <name type="scientific">marine sediment metagenome</name>
    <dbReference type="NCBI Taxonomy" id="412755"/>
    <lineage>
        <taxon>unclassified sequences</taxon>
        <taxon>metagenomes</taxon>
        <taxon>ecological metagenomes</taxon>
    </lineage>
</organism>